<dbReference type="STRING" id="104663.SAMN04488121_102248"/>
<dbReference type="Proteomes" id="UP000199045">
    <property type="component" value="Unassembled WGS sequence"/>
</dbReference>
<gene>
    <name evidence="2" type="ORF">SAMN04488121_102248</name>
</gene>
<evidence type="ECO:0000313" key="3">
    <source>
        <dbReference type="Proteomes" id="UP000199045"/>
    </source>
</evidence>
<accession>A0A1G7M0R3</accession>
<dbReference type="OrthoDB" id="1490642at2"/>
<evidence type="ECO:0000256" key="1">
    <source>
        <dbReference type="SAM" id="SignalP"/>
    </source>
</evidence>
<dbReference type="RefSeq" id="WP_143011394.1">
    <property type="nucleotide sequence ID" value="NZ_FNBN01000002.1"/>
</dbReference>
<proteinExistence type="predicted"/>
<protein>
    <submittedName>
        <fullName evidence="2">Uncharacterized protein</fullName>
    </submittedName>
</protein>
<dbReference type="EMBL" id="FNBN01000002">
    <property type="protein sequence ID" value="SDF55241.1"/>
    <property type="molecule type" value="Genomic_DNA"/>
</dbReference>
<evidence type="ECO:0000313" key="2">
    <source>
        <dbReference type="EMBL" id="SDF55241.1"/>
    </source>
</evidence>
<name>A0A1G7M0R3_CHIFI</name>
<feature type="signal peptide" evidence="1">
    <location>
        <begin position="1"/>
        <end position="22"/>
    </location>
</feature>
<organism evidence="2 3">
    <name type="scientific">Chitinophaga filiformis</name>
    <name type="common">Myxococcus filiformis</name>
    <name type="synonym">Flexibacter filiformis</name>
    <dbReference type="NCBI Taxonomy" id="104663"/>
    <lineage>
        <taxon>Bacteria</taxon>
        <taxon>Pseudomonadati</taxon>
        <taxon>Bacteroidota</taxon>
        <taxon>Chitinophagia</taxon>
        <taxon>Chitinophagales</taxon>
        <taxon>Chitinophagaceae</taxon>
        <taxon>Chitinophaga</taxon>
    </lineage>
</organism>
<feature type="chain" id="PRO_5011672419" evidence="1">
    <location>
        <begin position="23"/>
        <end position="526"/>
    </location>
</feature>
<sequence length="526" mass="59908">MNSRTYILALTLFLLMTIQAYSQNAATIPFPPDVIKIESVSRKPDKALPFDKPFVLIINMDDVETVLDVKAFKVVYRQPTKDEKKAGLRRKIRDIELINGEADFILGVQFRIDSKGRNLIVEFPELPPNFHFDFAVIKQLSGNNLKEVRKYINAIADSLILHKQIDLNTLAKTFFSFSNGIDTMIYTRQASAFLIKQITFDTAHSNGLGRIYFDNKLDSVYAQLYGYNFNQAIYFHTAIAPIYSLLAANNLDNTGIVYLNTMVNSNPQSFLNGQANIKEQLTDTVKTSDFEKRISNLDTSIVYLKAIQQRLQALVLSRPSAVSQITQFSLQIDSLTTKFKENRKLLSDITTYINSKISGDPRLRYTNWYISTNVARDLQTKSSFIFTPQVGISCLVVRSNEKNIHAIPKLTWGVNINFRSIDKLAARKYLSHPTLWHYLSLHLGLTIGDFREEEYKNLYSNTSLLVGPSYRINRSLYFTAGLSLYRQKDTNPLIDKYNVTPGAYASLLLDLDITNAVSTIRNLLFK</sequence>
<reference evidence="2 3" key="1">
    <citation type="submission" date="2016-10" db="EMBL/GenBank/DDBJ databases">
        <authorList>
            <person name="de Groot N.N."/>
        </authorList>
    </citation>
    <scope>NUCLEOTIDE SEQUENCE [LARGE SCALE GENOMIC DNA]</scope>
    <source>
        <strain evidence="2 3">DSM 527</strain>
    </source>
</reference>
<dbReference type="AlphaFoldDB" id="A0A1G7M0R3"/>
<keyword evidence="1" id="KW-0732">Signal</keyword>